<organism evidence="1 2">
    <name type="scientific">Naganishia cerealis</name>
    <dbReference type="NCBI Taxonomy" id="610337"/>
    <lineage>
        <taxon>Eukaryota</taxon>
        <taxon>Fungi</taxon>
        <taxon>Dikarya</taxon>
        <taxon>Basidiomycota</taxon>
        <taxon>Agaricomycotina</taxon>
        <taxon>Tremellomycetes</taxon>
        <taxon>Filobasidiales</taxon>
        <taxon>Filobasidiaceae</taxon>
        <taxon>Naganishia</taxon>
    </lineage>
</organism>
<name>A0ACC2WS34_9TREE</name>
<dbReference type="EMBL" id="JASBWR010000001">
    <property type="protein sequence ID" value="KAJ9113969.1"/>
    <property type="molecule type" value="Genomic_DNA"/>
</dbReference>
<accession>A0ACC2WS34</accession>
<evidence type="ECO:0000313" key="1">
    <source>
        <dbReference type="EMBL" id="KAJ9113969.1"/>
    </source>
</evidence>
<evidence type="ECO:0000313" key="2">
    <source>
        <dbReference type="Proteomes" id="UP001241377"/>
    </source>
</evidence>
<protein>
    <submittedName>
        <fullName evidence="1">Uncharacterized protein</fullName>
    </submittedName>
</protein>
<comment type="caution">
    <text evidence="1">The sequence shown here is derived from an EMBL/GenBank/DDBJ whole genome shotgun (WGS) entry which is preliminary data.</text>
</comment>
<keyword evidence="2" id="KW-1185">Reference proteome</keyword>
<sequence length="87" mass="9473">MPLLTDALDPKCHLGPVDPTTMLPKGPRTLTEDEKRTRNARENMLPLDAMINLNAIEDQAENVLSWTACAHCRSAANGEDSKLSGIS</sequence>
<proteinExistence type="predicted"/>
<dbReference type="Proteomes" id="UP001241377">
    <property type="component" value="Unassembled WGS sequence"/>
</dbReference>
<reference evidence="1" key="1">
    <citation type="submission" date="2023-04" db="EMBL/GenBank/DDBJ databases">
        <title>Draft Genome sequencing of Naganishia species isolated from polar environments using Oxford Nanopore Technology.</title>
        <authorList>
            <person name="Leo P."/>
            <person name="Venkateswaran K."/>
        </authorList>
    </citation>
    <scope>NUCLEOTIDE SEQUENCE</scope>
    <source>
        <strain evidence="1">MNA-CCFEE 5261</strain>
    </source>
</reference>
<gene>
    <name evidence="1" type="ORF">QFC19_000165</name>
</gene>